<name>A0A0C2X1D3_AMAMK</name>
<dbReference type="HOGENOM" id="CLU_052837_0_0_1"/>
<evidence type="ECO:0000313" key="12">
    <source>
        <dbReference type="EMBL" id="KIL67932.1"/>
    </source>
</evidence>
<accession>A0A0C2X1D3</accession>
<evidence type="ECO:0000256" key="6">
    <source>
        <dbReference type="ARBA" id="ARBA00022448"/>
    </source>
</evidence>
<dbReference type="GO" id="GO:0005634">
    <property type="term" value="C:nucleus"/>
    <property type="evidence" value="ECO:0007669"/>
    <property type="project" value="UniProtKB-SubCell"/>
</dbReference>
<evidence type="ECO:0000256" key="10">
    <source>
        <dbReference type="SAM" id="MobiDB-lite"/>
    </source>
</evidence>
<sequence length="295" mass="33640">MQSSAYTILRIKRKRNEEPLDALVVESRVRRKKSRGGMDVFQFAQTIEDDDWKDEKCKKDLEAQISRLTREVSKPTKAQQVEKTMSPISRQQSEDARRRYTVELDDSGGRPLKRPPTVISEKEAAKTNFKVYDAVPSPEKSRPPADTESEIDKFIPLLNEYLSLHDISPSSTQQPKKKEEPKSSPGVAFKSTKVYDDYVDYVWDVFFRRPGAGGLLDGNGNIATLTGLPPVDDELYGSSSESEFEDEADEDSNAEEYYKNDYPDEEEEDYSSGTSDEFHEDSDFQDLIDDGNDWD</sequence>
<evidence type="ECO:0000259" key="11">
    <source>
        <dbReference type="Pfam" id="PF08574"/>
    </source>
</evidence>
<dbReference type="OrthoDB" id="6255506at2759"/>
<feature type="compositionally biased region" description="Acidic residues" evidence="10">
    <location>
        <begin position="278"/>
        <end position="295"/>
    </location>
</feature>
<evidence type="ECO:0000256" key="1">
    <source>
        <dbReference type="ARBA" id="ARBA00003202"/>
    </source>
</evidence>
<dbReference type="FunCoup" id="A0A0C2X1D3">
    <property type="interactions" value="180"/>
</dbReference>
<dbReference type="InParanoid" id="A0A0C2X1D3"/>
<feature type="compositionally biased region" description="Polar residues" evidence="10">
    <location>
        <begin position="76"/>
        <end position="91"/>
    </location>
</feature>
<comment type="subcellular location">
    <subcellularLocation>
        <location evidence="3">Cytoplasm</location>
    </subcellularLocation>
    <subcellularLocation>
        <location evidence="2">Nucleus</location>
    </subcellularLocation>
</comment>
<dbReference type="PANTHER" id="PTHR31196:SF2">
    <property type="entry name" value="RNA POLYMERASE II NUCLEAR LOCALIZATION PROTEIN SLC7A6OS-RELATED"/>
    <property type="match status" value="1"/>
</dbReference>
<feature type="region of interest" description="Disordered" evidence="10">
    <location>
        <begin position="165"/>
        <end position="189"/>
    </location>
</feature>
<dbReference type="Proteomes" id="UP000054549">
    <property type="component" value="Unassembled WGS sequence"/>
</dbReference>
<evidence type="ECO:0000256" key="9">
    <source>
        <dbReference type="ARBA" id="ARBA00023242"/>
    </source>
</evidence>
<dbReference type="AlphaFoldDB" id="A0A0C2X1D3"/>
<dbReference type="Pfam" id="PF08574">
    <property type="entry name" value="Iwr1"/>
    <property type="match status" value="1"/>
</dbReference>
<dbReference type="STRING" id="946122.A0A0C2X1D3"/>
<feature type="compositionally biased region" description="Acidic residues" evidence="10">
    <location>
        <begin position="242"/>
        <end position="254"/>
    </location>
</feature>
<comment type="similarity">
    <text evidence="4">Belongs to the IWR1/SLC7A6OS family.</text>
</comment>
<comment type="function">
    <text evidence="1">Directs RNA polymerase II nuclear import.</text>
</comment>
<feature type="region of interest" description="Disordered" evidence="10">
    <location>
        <begin position="227"/>
        <end position="295"/>
    </location>
</feature>
<keyword evidence="9" id="KW-0539">Nucleus</keyword>
<evidence type="ECO:0000256" key="7">
    <source>
        <dbReference type="ARBA" id="ARBA00022490"/>
    </source>
</evidence>
<proteinExistence type="inferred from homology"/>
<dbReference type="InterPro" id="IPR040218">
    <property type="entry name" value="SLC7A6OS"/>
</dbReference>
<dbReference type="GO" id="GO:0005737">
    <property type="term" value="C:cytoplasm"/>
    <property type="evidence" value="ECO:0007669"/>
    <property type="project" value="UniProtKB-SubCell"/>
</dbReference>
<evidence type="ECO:0000256" key="4">
    <source>
        <dbReference type="ARBA" id="ARBA00010218"/>
    </source>
</evidence>
<protein>
    <recommendedName>
        <fullName evidence="5">Probable RNA polymerase II nuclear localization protein SLC7A6OS</fullName>
    </recommendedName>
</protein>
<dbReference type="GO" id="GO:0015031">
    <property type="term" value="P:protein transport"/>
    <property type="evidence" value="ECO:0007669"/>
    <property type="project" value="UniProtKB-KW"/>
</dbReference>
<dbReference type="GO" id="GO:0032502">
    <property type="term" value="P:developmental process"/>
    <property type="evidence" value="ECO:0007669"/>
    <property type="project" value="TreeGrafter"/>
</dbReference>
<feature type="compositionally biased region" description="Basic and acidic residues" evidence="10">
    <location>
        <begin position="139"/>
        <end position="151"/>
    </location>
</feature>
<keyword evidence="8" id="KW-0653">Protein transport</keyword>
<keyword evidence="13" id="KW-1185">Reference proteome</keyword>
<gene>
    <name evidence="12" type="ORF">M378DRAFT_196899</name>
</gene>
<keyword evidence="7" id="KW-0963">Cytoplasm</keyword>
<evidence type="ECO:0000256" key="5">
    <source>
        <dbReference type="ARBA" id="ARBA00017036"/>
    </source>
</evidence>
<reference evidence="12 13" key="1">
    <citation type="submission" date="2014-04" db="EMBL/GenBank/DDBJ databases">
        <title>Evolutionary Origins and Diversification of the Mycorrhizal Mutualists.</title>
        <authorList>
            <consortium name="DOE Joint Genome Institute"/>
            <consortium name="Mycorrhizal Genomics Consortium"/>
            <person name="Kohler A."/>
            <person name="Kuo A."/>
            <person name="Nagy L.G."/>
            <person name="Floudas D."/>
            <person name="Copeland A."/>
            <person name="Barry K.W."/>
            <person name="Cichocki N."/>
            <person name="Veneault-Fourrey C."/>
            <person name="LaButti K."/>
            <person name="Lindquist E.A."/>
            <person name="Lipzen A."/>
            <person name="Lundell T."/>
            <person name="Morin E."/>
            <person name="Murat C."/>
            <person name="Riley R."/>
            <person name="Ohm R."/>
            <person name="Sun H."/>
            <person name="Tunlid A."/>
            <person name="Henrissat B."/>
            <person name="Grigoriev I.V."/>
            <person name="Hibbett D.S."/>
            <person name="Martin F."/>
        </authorList>
    </citation>
    <scope>NUCLEOTIDE SEQUENCE [LARGE SCALE GENOMIC DNA]</scope>
    <source>
        <strain evidence="12 13">Koide BX008</strain>
    </source>
</reference>
<evidence type="ECO:0000256" key="2">
    <source>
        <dbReference type="ARBA" id="ARBA00004123"/>
    </source>
</evidence>
<dbReference type="PANTHER" id="PTHR31196">
    <property type="entry name" value="RNA POLYMERASE II NUCLEAR LOCALIZATION PROTEIN SLC7A6OS-RELATED"/>
    <property type="match status" value="1"/>
</dbReference>
<evidence type="ECO:0000256" key="3">
    <source>
        <dbReference type="ARBA" id="ARBA00004496"/>
    </source>
</evidence>
<evidence type="ECO:0000256" key="8">
    <source>
        <dbReference type="ARBA" id="ARBA00022927"/>
    </source>
</evidence>
<dbReference type="EMBL" id="KN818230">
    <property type="protein sequence ID" value="KIL67932.1"/>
    <property type="molecule type" value="Genomic_DNA"/>
</dbReference>
<evidence type="ECO:0000313" key="13">
    <source>
        <dbReference type="Proteomes" id="UP000054549"/>
    </source>
</evidence>
<feature type="region of interest" description="Disordered" evidence="10">
    <location>
        <begin position="130"/>
        <end position="151"/>
    </location>
</feature>
<organism evidence="12 13">
    <name type="scientific">Amanita muscaria (strain Koide BX008)</name>
    <dbReference type="NCBI Taxonomy" id="946122"/>
    <lineage>
        <taxon>Eukaryota</taxon>
        <taxon>Fungi</taxon>
        <taxon>Dikarya</taxon>
        <taxon>Basidiomycota</taxon>
        <taxon>Agaricomycotina</taxon>
        <taxon>Agaricomycetes</taxon>
        <taxon>Agaricomycetidae</taxon>
        <taxon>Agaricales</taxon>
        <taxon>Pluteineae</taxon>
        <taxon>Amanitaceae</taxon>
        <taxon>Amanita</taxon>
    </lineage>
</organism>
<dbReference type="InterPro" id="IPR013883">
    <property type="entry name" value="TF_Iwr1_dom"/>
</dbReference>
<feature type="domain" description="Transcription factor Iwr1" evidence="11">
    <location>
        <begin position="200"/>
        <end position="266"/>
    </location>
</feature>
<keyword evidence="6" id="KW-0813">Transport</keyword>
<feature type="region of interest" description="Disordered" evidence="10">
    <location>
        <begin position="70"/>
        <end position="97"/>
    </location>
</feature>